<protein>
    <submittedName>
        <fullName evidence="1">PIPO</fullName>
    </submittedName>
</protein>
<sequence length="63" mass="7468" precursor="true">NLGSTFAGSMERVKLAGKVLFNDALVKVCKTFTRRFSPSKYRRFERQSRRITYYITHKECCDR</sequence>
<dbReference type="EMBL" id="KU511270">
    <property type="protein sequence ID" value="AMB26918.1"/>
    <property type="molecule type" value="Genomic_RNA"/>
</dbReference>
<reference evidence="1" key="1">
    <citation type="journal article" date="2016" name="J. Virol.">
        <title>The P1N-PISPO trans-Frame Gene of Sweet Potato Feathery Mottle Potyvirus Is Produced during Virus Infection and Functions as an RNA Silencing Suppressor.</title>
        <authorList>
            <person name="Mingot A."/>
            <person name="Valli A."/>
            <person name="Rodamilans B."/>
            <person name="San Leon D."/>
            <person name="Baulcombe D.C."/>
            <person name="Garcia J.A."/>
            <person name="Lopez-Moya J.J."/>
        </authorList>
    </citation>
    <scope>NUCLEOTIDE SEQUENCE</scope>
    <source>
        <strain evidence="1">SPV2 AM-MB2</strain>
    </source>
</reference>
<dbReference type="GeneID" id="13036848"/>
<proteinExistence type="predicted"/>
<name>A0A109QQS8_9POTV</name>
<dbReference type="OrthoDB" id="28192at10239"/>
<accession>A0A109QQS8</accession>
<dbReference type="KEGG" id="vg:13036848"/>
<feature type="non-terminal residue" evidence="1">
    <location>
        <position position="1"/>
    </location>
</feature>
<evidence type="ECO:0000313" key="1">
    <source>
        <dbReference type="EMBL" id="AMB26918.1"/>
    </source>
</evidence>
<dbReference type="RefSeq" id="YP_006438187.1">
    <property type="nucleotide sequence ID" value="NC_017970.1"/>
</dbReference>
<organism evidence="1">
    <name type="scientific">Sweet potato virus 2</name>
    <dbReference type="NCBI Taxonomy" id="453050"/>
    <lineage>
        <taxon>Viruses</taxon>
        <taxon>Riboviria</taxon>
        <taxon>Orthornavirae</taxon>
        <taxon>Pisuviricota</taxon>
        <taxon>Stelpaviricetes</taxon>
        <taxon>Patatavirales</taxon>
        <taxon>Potyviridae</taxon>
        <taxon>Potyvirus</taxon>
        <taxon>Potyvirus duobatatae</taxon>
    </lineage>
</organism>